<dbReference type="AlphaFoldDB" id="A0A2V4BWU6"/>
<accession>A0A2V4BWU6</accession>
<sequence length="106" mass="12982">MEEIKWVKKLLLKKGLVNNQELNTIEIELNTNKLAINDVINTYKIRYKRTLELKDTNLSNLFYEFLIKLERDLNEVHYLRIVKIKRNSNMKIFFVDSNFERIYEIW</sequence>
<dbReference type="Proteomes" id="UP000247681">
    <property type="component" value="Unassembled WGS sequence"/>
</dbReference>
<keyword evidence="2" id="KW-1185">Reference proteome</keyword>
<evidence type="ECO:0000313" key="2">
    <source>
        <dbReference type="Proteomes" id="UP000247681"/>
    </source>
</evidence>
<reference evidence="1 2" key="1">
    <citation type="submission" date="2018-05" db="EMBL/GenBank/DDBJ databases">
        <title>Flavobacterium sp. strain IMCC34758, incomplete genome.</title>
        <authorList>
            <person name="Joung Y."/>
        </authorList>
    </citation>
    <scope>NUCLEOTIDE SEQUENCE [LARGE SCALE GENOMIC DNA]</scope>
    <source>
        <strain evidence="1 2">IMCC34758</strain>
    </source>
</reference>
<dbReference type="RefSeq" id="WP_110348851.1">
    <property type="nucleotide sequence ID" value="NZ_QJHL01000008.1"/>
</dbReference>
<organism evidence="1 2">
    <name type="scientific">Flavobacterium hydrophilum</name>
    <dbReference type="NCBI Taxonomy" id="2211445"/>
    <lineage>
        <taxon>Bacteria</taxon>
        <taxon>Pseudomonadati</taxon>
        <taxon>Bacteroidota</taxon>
        <taxon>Flavobacteriia</taxon>
        <taxon>Flavobacteriales</taxon>
        <taxon>Flavobacteriaceae</taxon>
        <taxon>Flavobacterium</taxon>
    </lineage>
</organism>
<evidence type="ECO:0000313" key="1">
    <source>
        <dbReference type="EMBL" id="PXY43147.1"/>
    </source>
</evidence>
<proteinExistence type="predicted"/>
<protein>
    <submittedName>
        <fullName evidence="1">Uncharacterized protein</fullName>
    </submittedName>
</protein>
<dbReference type="EMBL" id="QJHL01000008">
    <property type="protein sequence ID" value="PXY43147.1"/>
    <property type="molecule type" value="Genomic_DNA"/>
</dbReference>
<gene>
    <name evidence="1" type="ORF">DMB68_22380</name>
</gene>
<comment type="caution">
    <text evidence="1">The sequence shown here is derived from an EMBL/GenBank/DDBJ whole genome shotgun (WGS) entry which is preliminary data.</text>
</comment>
<name>A0A2V4BWU6_9FLAO</name>